<comment type="caution">
    <text evidence="3">The sequence shown here is derived from an EMBL/GenBank/DDBJ whole genome shotgun (WGS) entry which is preliminary data.</text>
</comment>
<feature type="compositionally biased region" description="Polar residues" evidence="1">
    <location>
        <begin position="71"/>
        <end position="81"/>
    </location>
</feature>
<evidence type="ECO:0000256" key="1">
    <source>
        <dbReference type="SAM" id="MobiDB-lite"/>
    </source>
</evidence>
<evidence type="ECO:0000313" key="4">
    <source>
        <dbReference type="Proteomes" id="UP000605846"/>
    </source>
</evidence>
<keyword evidence="2" id="KW-0732">Signal</keyword>
<evidence type="ECO:0000256" key="2">
    <source>
        <dbReference type="SAM" id="SignalP"/>
    </source>
</evidence>
<feature type="chain" id="PRO_5034089882" evidence="2">
    <location>
        <begin position="21"/>
        <end position="181"/>
    </location>
</feature>
<feature type="region of interest" description="Disordered" evidence="1">
    <location>
        <begin position="71"/>
        <end position="181"/>
    </location>
</feature>
<feature type="compositionally biased region" description="Low complexity" evidence="1">
    <location>
        <begin position="143"/>
        <end position="152"/>
    </location>
</feature>
<feature type="compositionally biased region" description="Basic and acidic residues" evidence="1">
    <location>
        <begin position="101"/>
        <end position="111"/>
    </location>
</feature>
<accession>A0A8H7BKT4</accession>
<evidence type="ECO:0000313" key="3">
    <source>
        <dbReference type="EMBL" id="KAF7721901.1"/>
    </source>
</evidence>
<protein>
    <submittedName>
        <fullName evidence="3">Uncharacterized protein</fullName>
    </submittedName>
</protein>
<dbReference type="EMBL" id="JABAYA010000226">
    <property type="protein sequence ID" value="KAF7721901.1"/>
    <property type="molecule type" value="Genomic_DNA"/>
</dbReference>
<name>A0A8H7BKT4_9FUNG</name>
<dbReference type="Proteomes" id="UP000605846">
    <property type="component" value="Unassembled WGS sequence"/>
</dbReference>
<keyword evidence="4" id="KW-1185">Reference proteome</keyword>
<organism evidence="3 4">
    <name type="scientific">Apophysomyces ossiformis</name>
    <dbReference type="NCBI Taxonomy" id="679940"/>
    <lineage>
        <taxon>Eukaryota</taxon>
        <taxon>Fungi</taxon>
        <taxon>Fungi incertae sedis</taxon>
        <taxon>Mucoromycota</taxon>
        <taxon>Mucoromycotina</taxon>
        <taxon>Mucoromycetes</taxon>
        <taxon>Mucorales</taxon>
        <taxon>Mucorineae</taxon>
        <taxon>Mucoraceae</taxon>
        <taxon>Apophysomyces</taxon>
    </lineage>
</organism>
<gene>
    <name evidence="3" type="ORF">EC973_003940</name>
</gene>
<dbReference type="AlphaFoldDB" id="A0A8H7BKT4"/>
<feature type="compositionally biased region" description="Basic and acidic residues" evidence="1">
    <location>
        <begin position="153"/>
        <end position="162"/>
    </location>
</feature>
<proteinExistence type="predicted"/>
<reference evidence="3" key="1">
    <citation type="submission" date="2020-01" db="EMBL/GenBank/DDBJ databases">
        <title>Genome Sequencing of Three Apophysomyces-Like Fungal Strains Confirms a Novel Fungal Genus in the Mucoromycota with divergent Burkholderia-like Endosymbiotic Bacteria.</title>
        <authorList>
            <person name="Stajich J.E."/>
            <person name="Macias A.M."/>
            <person name="Carter-House D."/>
            <person name="Lovett B."/>
            <person name="Kasson L.R."/>
            <person name="Berry K."/>
            <person name="Grigoriev I."/>
            <person name="Chang Y."/>
            <person name="Spatafora J."/>
            <person name="Kasson M.T."/>
        </authorList>
    </citation>
    <scope>NUCLEOTIDE SEQUENCE</scope>
    <source>
        <strain evidence="3">NRRL A-21654</strain>
    </source>
</reference>
<feature type="compositionally biased region" description="Acidic residues" evidence="1">
    <location>
        <begin position="163"/>
        <end position="181"/>
    </location>
</feature>
<feature type="signal peptide" evidence="2">
    <location>
        <begin position="1"/>
        <end position="20"/>
    </location>
</feature>
<sequence>MRFSIIAAIACISIASTGRAEPIQGRSGYQVEAVEAISGMERRVHDPHYEMRRRYALLFRRHAIDDLGASASAQRSSNGGKQFNEHDVNNAVPELAGQAGNRDEEADKAADTDPASMRAAQGGLSTDDDIPAARTAHQKVPPSSDGNSNNDGDSGHDDHEDKDNNDDHDDDDDDDDDDDEE</sequence>